<reference evidence="2 3" key="1">
    <citation type="submission" date="2015-06" db="EMBL/GenBank/DDBJ databases">
        <title>More than comparative genomics: Whole genome sequencing reveals elusive C. pecorum plasmid and re-evaluates genetic differences and phylogenetic relationships between C. pecorum from pig, cattle, sheep and koala hosts.</title>
        <authorList>
            <person name="Jelocnik M."/>
            <person name="Bachmann N.L."/>
            <person name="Kaltenboeck B."/>
            <person name="Waugh C."/>
            <person name="Woolford L."/>
            <person name="Speight N."/>
            <person name="Gillett A."/>
            <person name="Higgins D."/>
            <person name="Flanagan C."/>
            <person name="Myers G."/>
            <person name="Timms P."/>
            <person name="Polkinghorne A."/>
        </authorList>
    </citation>
    <scope>NUCLEOTIDE SEQUENCE [LARGE SCALE GENOMIC DNA]</scope>
    <source>
        <strain evidence="2 3">L1</strain>
    </source>
</reference>
<keyword evidence="1" id="KW-1133">Transmembrane helix</keyword>
<keyword evidence="1" id="KW-0812">Transmembrane</keyword>
<proteinExistence type="predicted"/>
<protein>
    <submittedName>
        <fullName evidence="2">Uncharacterized protein</fullName>
    </submittedName>
</protein>
<accession>A0AA40PR71</accession>
<feature type="transmembrane region" description="Helical" evidence="1">
    <location>
        <begin position="263"/>
        <end position="285"/>
    </location>
</feature>
<sequence length="289" mass="30537">MSISFCSSAMRALLPGSCLSAFNHIRSKALSSYNVSNLIGDGLDFASSCSMLVRSQIALVDSSVSSVNVNAPQQPLERLENVCSVAQGVNNMVGCAALWTQCFSGSLFYETAPDGSFILTRQAQKGDENSPNQGLLAKQMRSPLTILSKVCRLVSKTVRVNGFLHEAQLVDLGQHAAGLGGKIGAGAAILSSGFSLVENGLGVYSYSFGKDSKVVDQEEGRNGEARRARFIGLRNAILGFFCDFIDIIREALGLLREIIPSLLGAHALAVVAILGVIGSALNFVADFIG</sequence>
<evidence type="ECO:0000313" key="2">
    <source>
        <dbReference type="EMBL" id="KTF29058.1"/>
    </source>
</evidence>
<dbReference type="RefSeq" id="WP_058787456.1">
    <property type="nucleotide sequence ID" value="NZ_LFRH01000001.1"/>
</dbReference>
<dbReference type="EMBL" id="LFRH01000001">
    <property type="protein sequence ID" value="KTF29058.1"/>
    <property type="molecule type" value="Genomic_DNA"/>
</dbReference>
<name>A0AA40PR71_9CHLA</name>
<keyword evidence="1" id="KW-0472">Membrane</keyword>
<evidence type="ECO:0000256" key="1">
    <source>
        <dbReference type="SAM" id="Phobius"/>
    </source>
</evidence>
<evidence type="ECO:0000313" key="3">
    <source>
        <dbReference type="Proteomes" id="UP000054301"/>
    </source>
</evidence>
<gene>
    <name evidence="2" type="ORF">cpL1_0269</name>
</gene>
<dbReference type="AlphaFoldDB" id="A0AA40PR71"/>
<organism evidence="2 3">
    <name type="scientific">Chlamydia pecorum</name>
    <dbReference type="NCBI Taxonomy" id="85991"/>
    <lineage>
        <taxon>Bacteria</taxon>
        <taxon>Pseudomonadati</taxon>
        <taxon>Chlamydiota</taxon>
        <taxon>Chlamydiia</taxon>
        <taxon>Chlamydiales</taxon>
        <taxon>Chlamydiaceae</taxon>
        <taxon>Chlamydia/Chlamydophila group</taxon>
        <taxon>Chlamydia</taxon>
    </lineage>
</organism>
<comment type="caution">
    <text evidence="2">The sequence shown here is derived from an EMBL/GenBank/DDBJ whole genome shotgun (WGS) entry which is preliminary data.</text>
</comment>
<dbReference type="Proteomes" id="UP000054301">
    <property type="component" value="Unassembled WGS sequence"/>
</dbReference>